<dbReference type="Gene3D" id="3.40.390.10">
    <property type="entry name" value="Collagenase (Catalytic Domain)"/>
    <property type="match status" value="1"/>
</dbReference>
<dbReference type="Proteomes" id="UP000663281">
    <property type="component" value="Chromosome"/>
</dbReference>
<dbReference type="SUPFAM" id="SSF55486">
    <property type="entry name" value="Metalloproteases ('zincins'), catalytic domain"/>
    <property type="match status" value="1"/>
</dbReference>
<organism evidence="1 2">
    <name type="scientific">Shewanella cyperi</name>
    <dbReference type="NCBI Taxonomy" id="2814292"/>
    <lineage>
        <taxon>Bacteria</taxon>
        <taxon>Pseudomonadati</taxon>
        <taxon>Pseudomonadota</taxon>
        <taxon>Gammaproteobacteria</taxon>
        <taxon>Alteromonadales</taxon>
        <taxon>Shewanellaceae</taxon>
        <taxon>Shewanella</taxon>
    </lineage>
</organism>
<dbReference type="KEGG" id="scyp:JYB88_02850"/>
<evidence type="ECO:0000313" key="1">
    <source>
        <dbReference type="EMBL" id="QSX30619.1"/>
    </source>
</evidence>
<keyword evidence="2" id="KW-1185">Reference proteome</keyword>
<protein>
    <submittedName>
        <fullName evidence="1">Uncharacterized protein</fullName>
    </submittedName>
</protein>
<dbReference type="AlphaFoldDB" id="A0A974XLK3"/>
<evidence type="ECO:0000313" key="2">
    <source>
        <dbReference type="Proteomes" id="UP000663281"/>
    </source>
</evidence>
<proteinExistence type="predicted"/>
<sequence>MNAWNASKVLSLTPVQGETDSRTRKRCSMVTGQMRVCNAAYGQNGWLGLASINLDSSGHITKGTAKMNDSYSWYWTSEEKNHVMCQEVGHVFGLGHTSEDGTSQGTCMDYSSDPGSQWPNAHDYEELATIYGHLDSYNTYATGSEPPSTCKGRKCNSRAFGLGHRIYGNEHFEIWAEAEEDGTLTLHHVYLADGHEEH</sequence>
<dbReference type="RefSeq" id="WP_207325430.1">
    <property type="nucleotide sequence ID" value="NZ_CP071504.1"/>
</dbReference>
<dbReference type="InterPro" id="IPR024079">
    <property type="entry name" value="MetalloPept_cat_dom_sf"/>
</dbReference>
<reference evidence="1 2" key="1">
    <citation type="submission" date="2021-03" db="EMBL/GenBank/DDBJ databases">
        <title>Novel species identification of genus Shewanella.</title>
        <authorList>
            <person name="Liu G."/>
            <person name="Zhang Q."/>
        </authorList>
    </citation>
    <scope>NUCLEOTIDE SEQUENCE [LARGE SCALE GENOMIC DNA]</scope>
    <source>
        <strain evidence="1 2">FJAT-53726</strain>
    </source>
</reference>
<dbReference type="GO" id="GO:0008237">
    <property type="term" value="F:metallopeptidase activity"/>
    <property type="evidence" value="ECO:0007669"/>
    <property type="project" value="InterPro"/>
</dbReference>
<gene>
    <name evidence="1" type="ORF">JYB88_02850</name>
</gene>
<dbReference type="EMBL" id="CP071504">
    <property type="protein sequence ID" value="QSX30619.1"/>
    <property type="molecule type" value="Genomic_DNA"/>
</dbReference>
<name>A0A974XLK3_9GAMM</name>
<accession>A0A974XLK3</accession>